<dbReference type="Proteomes" id="UP000287896">
    <property type="component" value="Segment"/>
</dbReference>
<accession>A0A3Q9R7P0</accession>
<reference evidence="1 2" key="1">
    <citation type="submission" date="2018-12" db="EMBL/GenBank/DDBJ databases">
        <title>Characterization of a novel siphovirus infacting Bacillus anthracis.</title>
        <authorList>
            <person name="Hu X."/>
            <person name="Wan X."/>
            <person name="Geng P."/>
            <person name="Yuan Z."/>
        </authorList>
    </citation>
    <scope>NUCLEOTIDE SEQUENCE [LARGE SCALE GENOMIC DNA]</scope>
</reference>
<dbReference type="Pfam" id="PF06908">
    <property type="entry name" value="YpsA"/>
    <property type="match status" value="1"/>
</dbReference>
<dbReference type="Gene3D" id="3.40.50.450">
    <property type="match status" value="1"/>
</dbReference>
<evidence type="ECO:0000313" key="1">
    <source>
        <dbReference type="EMBL" id="AZU99025.1"/>
    </source>
</evidence>
<proteinExistence type="predicted"/>
<protein>
    <recommendedName>
        <fullName evidence="3">DUF1273 domain-containing protein</fullName>
    </recommendedName>
</protein>
<name>A0A3Q9R7P0_9CAUD</name>
<dbReference type="SUPFAM" id="SSF102405">
    <property type="entry name" value="MCP/YpsA-like"/>
    <property type="match status" value="1"/>
</dbReference>
<dbReference type="EMBL" id="MK288021">
    <property type="protein sequence ID" value="AZU99025.1"/>
    <property type="molecule type" value="Genomic_DNA"/>
</dbReference>
<evidence type="ECO:0000313" key="2">
    <source>
        <dbReference type="Proteomes" id="UP000287896"/>
    </source>
</evidence>
<dbReference type="InterPro" id="IPR010697">
    <property type="entry name" value="YspA"/>
</dbReference>
<gene>
    <name evidence="1" type="ORF">pW2_57</name>
</gene>
<keyword evidence="2" id="KW-1185">Reference proteome</keyword>
<dbReference type="PANTHER" id="PTHR38440">
    <property type="entry name" value="UPF0398 PROTEIN YPSA"/>
    <property type="match status" value="1"/>
</dbReference>
<sequence>MNIVFEKTLAFTGHRPEKLFGYDYRIEGNRKMLMELKSIIEMYITRRGVNTFISGMALGTDIWSAQTVLALKKQYPHIKLVCAIPCANHPNRWKPKDVEVWHKVVEQADYVHMVSEEEYTAWCMDVRNRWMVDNANYIIGVWDGTKGGTYNCLKYAVKRDRTIMHLNPHNLEKKILKSIDEPQK</sequence>
<organism evidence="1 2">
    <name type="scientific">Bacillus phage pW2</name>
    <dbReference type="NCBI Taxonomy" id="2500559"/>
    <lineage>
        <taxon>Viruses</taxon>
        <taxon>Duplodnaviria</taxon>
        <taxon>Heunggongvirae</taxon>
        <taxon>Uroviricota</taxon>
        <taxon>Caudoviricetes</taxon>
        <taxon>Joanripponvirinae</taxon>
        <taxon>Sophritavirus</taxon>
        <taxon>Sophritavirus pW2</taxon>
    </lineage>
</organism>
<dbReference type="PANTHER" id="PTHR38440:SF1">
    <property type="entry name" value="UPF0398 PROTEIN SPR0331"/>
    <property type="match status" value="1"/>
</dbReference>
<evidence type="ECO:0008006" key="3">
    <source>
        <dbReference type="Google" id="ProtNLM"/>
    </source>
</evidence>